<comment type="caution">
    <text evidence="6">The sequence shown here is derived from an EMBL/GenBank/DDBJ whole genome shotgun (WGS) entry which is preliminary data.</text>
</comment>
<dbReference type="InterPro" id="IPR036388">
    <property type="entry name" value="WH-like_DNA-bd_sf"/>
</dbReference>
<protein>
    <recommendedName>
        <fullName evidence="5">HTH lysR-type domain-containing protein</fullName>
    </recommendedName>
</protein>
<dbReference type="InterPro" id="IPR036390">
    <property type="entry name" value="WH_DNA-bd_sf"/>
</dbReference>
<dbReference type="SUPFAM" id="SSF53850">
    <property type="entry name" value="Periplasmic binding protein-like II"/>
    <property type="match status" value="1"/>
</dbReference>
<keyword evidence="3" id="KW-0238">DNA-binding</keyword>
<dbReference type="InterPro" id="IPR000847">
    <property type="entry name" value="LysR_HTH_N"/>
</dbReference>
<dbReference type="GO" id="GO:0003700">
    <property type="term" value="F:DNA-binding transcription factor activity"/>
    <property type="evidence" value="ECO:0007669"/>
    <property type="project" value="InterPro"/>
</dbReference>
<keyword evidence="2" id="KW-0805">Transcription regulation</keyword>
<reference evidence="7" key="1">
    <citation type="journal article" date="2017" name="Int. J. Syst. Evol. Microbiol.">
        <title>Notoacmeibacter marinus gen. nov., sp. nov., isolated from the gut of a limpet and proposal of Notoacmeibacteraceae fam. nov. in the order Rhizobiales of the class Alphaproteobacteria.</title>
        <authorList>
            <person name="Huang Z."/>
            <person name="Guo F."/>
            <person name="Lai Q."/>
        </authorList>
    </citation>
    <scope>NUCLEOTIDE SEQUENCE [LARGE SCALE GENOMIC DNA]</scope>
    <source>
        <strain evidence="7">XMTR2A4</strain>
    </source>
</reference>
<feature type="domain" description="HTH lysR-type" evidence="5">
    <location>
        <begin position="10"/>
        <end position="62"/>
    </location>
</feature>
<dbReference type="PRINTS" id="PR00039">
    <property type="entry name" value="HTHLYSR"/>
</dbReference>
<gene>
    <name evidence="6" type="ORF">B7H23_04630</name>
</gene>
<proteinExistence type="inferred from homology"/>
<dbReference type="PROSITE" id="PS50931">
    <property type="entry name" value="HTH_LYSR"/>
    <property type="match status" value="1"/>
</dbReference>
<keyword evidence="7" id="KW-1185">Reference proteome</keyword>
<evidence type="ECO:0000256" key="1">
    <source>
        <dbReference type="ARBA" id="ARBA00009437"/>
    </source>
</evidence>
<dbReference type="GO" id="GO:0032993">
    <property type="term" value="C:protein-DNA complex"/>
    <property type="evidence" value="ECO:0007669"/>
    <property type="project" value="TreeGrafter"/>
</dbReference>
<evidence type="ECO:0000256" key="4">
    <source>
        <dbReference type="ARBA" id="ARBA00023163"/>
    </source>
</evidence>
<dbReference type="SUPFAM" id="SSF46785">
    <property type="entry name" value="Winged helix' DNA-binding domain"/>
    <property type="match status" value="1"/>
</dbReference>
<evidence type="ECO:0000256" key="2">
    <source>
        <dbReference type="ARBA" id="ARBA00023015"/>
    </source>
</evidence>
<dbReference type="GO" id="GO:0003677">
    <property type="term" value="F:DNA binding"/>
    <property type="evidence" value="ECO:0007669"/>
    <property type="project" value="UniProtKB-KW"/>
</dbReference>
<dbReference type="Gene3D" id="3.40.190.290">
    <property type="match status" value="1"/>
</dbReference>
<organism evidence="6 7">
    <name type="scientific">Notoacmeibacter marinus</name>
    <dbReference type="NCBI Taxonomy" id="1876515"/>
    <lineage>
        <taxon>Bacteria</taxon>
        <taxon>Pseudomonadati</taxon>
        <taxon>Pseudomonadota</taxon>
        <taxon>Alphaproteobacteria</taxon>
        <taxon>Hyphomicrobiales</taxon>
        <taxon>Notoacmeibacteraceae</taxon>
        <taxon>Notoacmeibacter</taxon>
    </lineage>
</organism>
<name>A0A231V3R9_9HYPH</name>
<dbReference type="Gene3D" id="1.10.10.10">
    <property type="entry name" value="Winged helix-like DNA-binding domain superfamily/Winged helix DNA-binding domain"/>
    <property type="match status" value="1"/>
</dbReference>
<keyword evidence="4" id="KW-0804">Transcription</keyword>
<dbReference type="EMBL" id="NBYO01000001">
    <property type="protein sequence ID" value="OXT02206.1"/>
    <property type="molecule type" value="Genomic_DNA"/>
</dbReference>
<dbReference type="InterPro" id="IPR005119">
    <property type="entry name" value="LysR_subst-bd"/>
</dbReference>
<dbReference type="PANTHER" id="PTHR30346">
    <property type="entry name" value="TRANSCRIPTIONAL DUAL REGULATOR HCAR-RELATED"/>
    <property type="match status" value="1"/>
</dbReference>
<dbReference type="AlphaFoldDB" id="A0A231V3R9"/>
<dbReference type="Proteomes" id="UP000215405">
    <property type="component" value="Unassembled WGS sequence"/>
</dbReference>
<comment type="similarity">
    <text evidence="1">Belongs to the LysR transcriptional regulatory family.</text>
</comment>
<dbReference type="FunFam" id="1.10.10.10:FF:000001">
    <property type="entry name" value="LysR family transcriptional regulator"/>
    <property type="match status" value="1"/>
</dbReference>
<evidence type="ECO:0000259" key="5">
    <source>
        <dbReference type="PROSITE" id="PS50931"/>
    </source>
</evidence>
<sequence>MAPVNREPRLKVFVAAAIARSITRAAEKLEISQPAVSRHIKLLEEDVGCALFRRNGRGIELTDSGQQLFEVVNPAFNRIDAVVGQLQLSAEAVAGHLRIASVHTLNTYFVVPLLQEIMTAFPNLSLQMFERSSLDVGELVERGLADVGLAYDTMISSEKLQAVRLQEETMQVFYGKASQVQIDGATDRAGKVELTENLKFVAPPVGYALRQLMDQHLGQKLRHSIEVETITLMLDAVHIGLGVCILPANMPRYLIEDRGLMRRDIVYPQMSRSVVLITHRHMKSVPVVAHIIDRFVQAAKQIGDKE</sequence>
<evidence type="ECO:0000313" key="7">
    <source>
        <dbReference type="Proteomes" id="UP000215405"/>
    </source>
</evidence>
<evidence type="ECO:0000313" key="6">
    <source>
        <dbReference type="EMBL" id="OXT02206.1"/>
    </source>
</evidence>
<dbReference type="Pfam" id="PF03466">
    <property type="entry name" value="LysR_substrate"/>
    <property type="match status" value="1"/>
</dbReference>
<accession>A0A231V3R9</accession>
<dbReference type="CDD" id="cd05466">
    <property type="entry name" value="PBP2_LTTR_substrate"/>
    <property type="match status" value="1"/>
</dbReference>
<dbReference type="PANTHER" id="PTHR30346:SF9">
    <property type="entry name" value="LYSR FAMILY TRANSCRIPTIONAL REGULATOR"/>
    <property type="match status" value="1"/>
</dbReference>
<dbReference type="Pfam" id="PF00126">
    <property type="entry name" value="HTH_1"/>
    <property type="match status" value="1"/>
</dbReference>
<evidence type="ECO:0000256" key="3">
    <source>
        <dbReference type="ARBA" id="ARBA00023125"/>
    </source>
</evidence>